<gene>
    <name evidence="1" type="ORF">K0M31_005049</name>
</gene>
<name>A0AA40FVZ9_9HYME</name>
<dbReference type="EMBL" id="JAHYIQ010000014">
    <property type="protein sequence ID" value="KAK1126411.1"/>
    <property type="molecule type" value="Genomic_DNA"/>
</dbReference>
<organism evidence="1 2">
    <name type="scientific">Melipona bicolor</name>
    <dbReference type="NCBI Taxonomy" id="60889"/>
    <lineage>
        <taxon>Eukaryota</taxon>
        <taxon>Metazoa</taxon>
        <taxon>Ecdysozoa</taxon>
        <taxon>Arthropoda</taxon>
        <taxon>Hexapoda</taxon>
        <taxon>Insecta</taxon>
        <taxon>Pterygota</taxon>
        <taxon>Neoptera</taxon>
        <taxon>Endopterygota</taxon>
        <taxon>Hymenoptera</taxon>
        <taxon>Apocrita</taxon>
        <taxon>Aculeata</taxon>
        <taxon>Apoidea</taxon>
        <taxon>Anthophila</taxon>
        <taxon>Apidae</taxon>
        <taxon>Melipona</taxon>
    </lineage>
</organism>
<comment type="caution">
    <text evidence="1">The sequence shown here is derived from an EMBL/GenBank/DDBJ whole genome shotgun (WGS) entry which is preliminary data.</text>
</comment>
<evidence type="ECO:0000313" key="2">
    <source>
        <dbReference type="Proteomes" id="UP001177670"/>
    </source>
</evidence>
<sequence length="68" mass="7659">MYSGNLFVLIILAHEGEDGNPTVLSPEDYTGSKMRITIVASELRFYQFSEINHRRGSTDGEDYEDVSS</sequence>
<evidence type="ECO:0000313" key="1">
    <source>
        <dbReference type="EMBL" id="KAK1126411.1"/>
    </source>
</evidence>
<accession>A0AA40FVZ9</accession>
<dbReference type="Proteomes" id="UP001177670">
    <property type="component" value="Unassembled WGS sequence"/>
</dbReference>
<proteinExistence type="predicted"/>
<keyword evidence="2" id="KW-1185">Reference proteome</keyword>
<protein>
    <submittedName>
        <fullName evidence="1">Uncharacterized protein</fullName>
    </submittedName>
</protein>
<dbReference type="AlphaFoldDB" id="A0AA40FVZ9"/>
<reference evidence="1" key="1">
    <citation type="submission" date="2021-10" db="EMBL/GenBank/DDBJ databases">
        <title>Melipona bicolor Genome sequencing and assembly.</title>
        <authorList>
            <person name="Araujo N.S."/>
            <person name="Arias M.C."/>
        </authorList>
    </citation>
    <scope>NUCLEOTIDE SEQUENCE</scope>
    <source>
        <strain evidence="1">USP_2M_L1-L4_2017</strain>
        <tissue evidence="1">Whole body</tissue>
    </source>
</reference>